<evidence type="ECO:0000313" key="1">
    <source>
        <dbReference type="EMBL" id="KAF2112771.1"/>
    </source>
</evidence>
<gene>
    <name evidence="1" type="ORF">BDV96DRAFT_689521</name>
</gene>
<feature type="non-terminal residue" evidence="1">
    <location>
        <position position="1"/>
    </location>
</feature>
<keyword evidence="2" id="KW-1185">Reference proteome</keyword>
<sequence length="128" mass="14065">GYFRDWALRPAPSSTNDACCISGPHPDTFTLNECCARGRANRRRWGRCPAEVGASVGAGCCISLLSILKGDRTVHCCHSLVAVVPPSAFRRATAQILQNGAQIHLLHRIRARRFRSCNTNTKRAAKTY</sequence>
<name>A0A6A5Z372_9PLEO</name>
<dbReference type="EMBL" id="ML977330">
    <property type="protein sequence ID" value="KAF2112771.1"/>
    <property type="molecule type" value="Genomic_DNA"/>
</dbReference>
<evidence type="ECO:0000313" key="2">
    <source>
        <dbReference type="Proteomes" id="UP000799770"/>
    </source>
</evidence>
<dbReference type="Proteomes" id="UP000799770">
    <property type="component" value="Unassembled WGS sequence"/>
</dbReference>
<proteinExistence type="predicted"/>
<reference evidence="1" key="1">
    <citation type="journal article" date="2020" name="Stud. Mycol.">
        <title>101 Dothideomycetes genomes: a test case for predicting lifestyles and emergence of pathogens.</title>
        <authorList>
            <person name="Haridas S."/>
            <person name="Albert R."/>
            <person name="Binder M."/>
            <person name="Bloem J."/>
            <person name="Labutti K."/>
            <person name="Salamov A."/>
            <person name="Andreopoulos B."/>
            <person name="Baker S."/>
            <person name="Barry K."/>
            <person name="Bills G."/>
            <person name="Bluhm B."/>
            <person name="Cannon C."/>
            <person name="Castanera R."/>
            <person name="Culley D."/>
            <person name="Daum C."/>
            <person name="Ezra D."/>
            <person name="Gonzalez J."/>
            <person name="Henrissat B."/>
            <person name="Kuo A."/>
            <person name="Liang C."/>
            <person name="Lipzen A."/>
            <person name="Lutzoni F."/>
            <person name="Magnuson J."/>
            <person name="Mondo S."/>
            <person name="Nolan M."/>
            <person name="Ohm R."/>
            <person name="Pangilinan J."/>
            <person name="Park H.-J."/>
            <person name="Ramirez L."/>
            <person name="Alfaro M."/>
            <person name="Sun H."/>
            <person name="Tritt A."/>
            <person name="Yoshinaga Y."/>
            <person name="Zwiers L.-H."/>
            <person name="Turgeon B."/>
            <person name="Goodwin S."/>
            <person name="Spatafora J."/>
            <person name="Crous P."/>
            <person name="Grigoriev I."/>
        </authorList>
    </citation>
    <scope>NUCLEOTIDE SEQUENCE</scope>
    <source>
        <strain evidence="1">CBS 627.86</strain>
    </source>
</reference>
<protein>
    <submittedName>
        <fullName evidence="1">Uncharacterized protein</fullName>
    </submittedName>
</protein>
<dbReference type="AlphaFoldDB" id="A0A6A5Z372"/>
<organism evidence="1 2">
    <name type="scientific">Lophiotrema nucula</name>
    <dbReference type="NCBI Taxonomy" id="690887"/>
    <lineage>
        <taxon>Eukaryota</taxon>
        <taxon>Fungi</taxon>
        <taxon>Dikarya</taxon>
        <taxon>Ascomycota</taxon>
        <taxon>Pezizomycotina</taxon>
        <taxon>Dothideomycetes</taxon>
        <taxon>Pleosporomycetidae</taxon>
        <taxon>Pleosporales</taxon>
        <taxon>Lophiotremataceae</taxon>
        <taxon>Lophiotrema</taxon>
    </lineage>
</organism>
<accession>A0A6A5Z372</accession>